<feature type="region of interest" description="Disordered" evidence="16">
    <location>
        <begin position="287"/>
        <end position="327"/>
    </location>
</feature>
<feature type="transmembrane region" description="Helical" evidence="15">
    <location>
        <begin position="102"/>
        <end position="120"/>
    </location>
</feature>
<feature type="transmembrane region" description="Helical" evidence="15">
    <location>
        <begin position="841"/>
        <end position="867"/>
    </location>
</feature>
<evidence type="ECO:0000259" key="17">
    <source>
        <dbReference type="Pfam" id="PF00520"/>
    </source>
</evidence>
<feature type="domain" description="Ion transport" evidence="17">
    <location>
        <begin position="772"/>
        <end position="1040"/>
    </location>
</feature>
<evidence type="ECO:0000256" key="8">
    <source>
        <dbReference type="ARBA" id="ARBA00022989"/>
    </source>
</evidence>
<keyword evidence="9 15" id="KW-0406">Ion transport</keyword>
<dbReference type="Gene3D" id="1.10.238.10">
    <property type="entry name" value="EF-hand"/>
    <property type="match status" value="1"/>
</dbReference>
<name>F6MZB8_MNELE</name>
<feature type="transmembrane region" description="Helical" evidence="15">
    <location>
        <begin position="813"/>
        <end position="835"/>
    </location>
</feature>
<keyword evidence="15" id="KW-0739">Sodium transport</keyword>
<dbReference type="FunFam" id="1.10.287.70:FF:000093">
    <property type="entry name" value="Calcium channel subunit Cch1"/>
    <property type="match status" value="1"/>
</dbReference>
<keyword evidence="3" id="KW-1003">Cell membrane</keyword>
<feature type="compositionally biased region" description="Polar residues" evidence="16">
    <location>
        <begin position="314"/>
        <end position="326"/>
    </location>
</feature>
<keyword evidence="8 15" id="KW-1133">Transmembrane helix</keyword>
<feature type="domain" description="Ion transport" evidence="17">
    <location>
        <begin position="413"/>
        <end position="644"/>
    </location>
</feature>
<dbReference type="PRINTS" id="PR00170">
    <property type="entry name" value="NACHANNEL"/>
</dbReference>
<evidence type="ECO:0000256" key="10">
    <source>
        <dbReference type="ARBA" id="ARBA00023136"/>
    </source>
</evidence>
<dbReference type="GO" id="GO:0005248">
    <property type="term" value="F:voltage-gated sodium channel activity"/>
    <property type="evidence" value="ECO:0007669"/>
    <property type="project" value="InterPro"/>
</dbReference>
<evidence type="ECO:0000256" key="6">
    <source>
        <dbReference type="ARBA" id="ARBA00022837"/>
    </source>
</evidence>
<accession>F6MZB8</accession>
<feature type="transmembrane region" description="Helical" evidence="15">
    <location>
        <begin position="1123"/>
        <end position="1145"/>
    </location>
</feature>
<dbReference type="InterPro" id="IPR005821">
    <property type="entry name" value="Ion_trans_dom"/>
</dbReference>
<feature type="transmembrane region" description="Helical" evidence="15">
    <location>
        <begin position="140"/>
        <end position="159"/>
    </location>
</feature>
<dbReference type="InterPro" id="IPR044564">
    <property type="entry name" value="Na_chnl_inactivation_gate"/>
</dbReference>
<evidence type="ECO:0000256" key="1">
    <source>
        <dbReference type="ARBA" id="ARBA00004651"/>
    </source>
</evidence>
<dbReference type="GO" id="GO:0001518">
    <property type="term" value="C:voltage-gated sodium channel complex"/>
    <property type="evidence" value="ECO:0007669"/>
    <property type="project" value="UniProtKB-UniRule"/>
</dbReference>
<comment type="similarity">
    <text evidence="15">Belongs to the sodium channel (TC 1.A.1.10) family.</text>
</comment>
<reference evidence="18" key="1">
    <citation type="journal article" date="2011" name="Proc. Natl. Acad. Sci. U.S.A.">
        <title>Evolution of sodium channels predates the origin of nervous systems in animals.</title>
        <authorList>
            <person name="Liebeskind B.J."/>
            <person name="Hillis D.M."/>
            <person name="Zakon H.H."/>
        </authorList>
    </citation>
    <scope>NUCLEOTIDE SEQUENCE</scope>
</reference>
<evidence type="ECO:0000256" key="11">
    <source>
        <dbReference type="ARBA" id="ARBA00023157"/>
    </source>
</evidence>
<evidence type="ECO:0000313" key="18">
    <source>
        <dbReference type="EMBL" id="AEF59085.1"/>
    </source>
</evidence>
<keyword evidence="7 15" id="KW-0851">Voltage-gated channel</keyword>
<protein>
    <recommendedName>
        <fullName evidence="15">Sodium channel protein</fullName>
    </recommendedName>
</protein>
<evidence type="ECO:0000256" key="14">
    <source>
        <dbReference type="ARBA" id="ARBA00061395"/>
    </source>
</evidence>
<keyword evidence="4 15" id="KW-0812">Transmembrane</keyword>
<comment type="similarity">
    <text evidence="14">Belongs to the calcium channel alpha-1 subunit (TC 1.A.1.11) family.</text>
</comment>
<dbReference type="OMA" id="DDINIFY"/>
<feature type="transmembrane region" description="Helical" evidence="15">
    <location>
        <begin position="536"/>
        <end position="558"/>
    </location>
</feature>
<dbReference type="GO" id="GO:0086010">
    <property type="term" value="P:membrane depolarization during action potential"/>
    <property type="evidence" value="ECO:0007669"/>
    <property type="project" value="TreeGrafter"/>
</dbReference>
<evidence type="ECO:0000256" key="15">
    <source>
        <dbReference type="RuleBase" id="RU361132"/>
    </source>
</evidence>
<feature type="transmembrane region" description="Helical" evidence="15">
    <location>
        <begin position="1093"/>
        <end position="1111"/>
    </location>
</feature>
<proteinExistence type="inferred from homology"/>
<dbReference type="InterPro" id="IPR001696">
    <property type="entry name" value="Na_channel_asu"/>
</dbReference>
<feature type="transmembrane region" description="Helical" evidence="15">
    <location>
        <begin position="888"/>
        <end position="921"/>
    </location>
</feature>
<dbReference type="Pfam" id="PF00520">
    <property type="entry name" value="Ion_trans"/>
    <property type="match status" value="4"/>
</dbReference>
<evidence type="ECO:0000256" key="12">
    <source>
        <dbReference type="ARBA" id="ARBA00023180"/>
    </source>
</evidence>
<dbReference type="Gene3D" id="1.20.120.350">
    <property type="entry name" value="Voltage-gated potassium channels. Chain C"/>
    <property type="match status" value="4"/>
</dbReference>
<feature type="transmembrane region" description="Helical" evidence="15">
    <location>
        <begin position="1157"/>
        <end position="1175"/>
    </location>
</feature>
<dbReference type="SUPFAM" id="SSF81324">
    <property type="entry name" value="Voltage-gated potassium channels"/>
    <property type="match status" value="4"/>
</dbReference>
<feature type="domain" description="Ion transport" evidence="17">
    <location>
        <begin position="1092"/>
        <end position="1346"/>
    </location>
</feature>
<feature type="transmembrane region" description="Helical" evidence="15">
    <location>
        <begin position="1005"/>
        <end position="1031"/>
    </location>
</feature>
<keyword evidence="11" id="KW-1015">Disulfide bond</keyword>
<feature type="region of interest" description="Disordered" evidence="16">
    <location>
        <begin position="695"/>
        <end position="735"/>
    </location>
</feature>
<evidence type="ECO:0000256" key="2">
    <source>
        <dbReference type="ARBA" id="ARBA00022448"/>
    </source>
</evidence>
<keyword evidence="5" id="KW-0677">Repeat</keyword>
<dbReference type="CDD" id="cd13433">
    <property type="entry name" value="Na_channel_gate"/>
    <property type="match status" value="1"/>
</dbReference>
<dbReference type="PANTHER" id="PTHR10037">
    <property type="entry name" value="VOLTAGE-GATED CATION CHANNEL CALCIUM AND SODIUM"/>
    <property type="match status" value="1"/>
</dbReference>
<feature type="transmembrane region" description="Helical" evidence="15">
    <location>
        <begin position="77"/>
        <end position="95"/>
    </location>
</feature>
<keyword evidence="2 15" id="KW-0813">Transport</keyword>
<dbReference type="InterPro" id="IPR027359">
    <property type="entry name" value="Volt_channel_dom_sf"/>
</dbReference>
<dbReference type="GO" id="GO:0019228">
    <property type="term" value="P:neuronal action potential"/>
    <property type="evidence" value="ECO:0007669"/>
    <property type="project" value="TreeGrafter"/>
</dbReference>
<dbReference type="FunFam" id="1.20.120.350:FF:000009">
    <property type="entry name" value="Voltage-dependent T-type calcium channel subunit alpha"/>
    <property type="match status" value="1"/>
</dbReference>
<dbReference type="HOGENOM" id="CLU_000540_5_0_1"/>
<dbReference type="PANTHER" id="PTHR10037:SF62">
    <property type="entry name" value="SODIUM CHANNEL PROTEIN 60E"/>
    <property type="match status" value="1"/>
</dbReference>
<dbReference type="EMBL" id="JF905562">
    <property type="protein sequence ID" value="AEF59085.1"/>
    <property type="molecule type" value="Genomic_DNA"/>
</dbReference>
<evidence type="ECO:0000256" key="7">
    <source>
        <dbReference type="ARBA" id="ARBA00022882"/>
    </source>
</evidence>
<evidence type="ECO:0000256" key="16">
    <source>
        <dbReference type="SAM" id="MobiDB-lite"/>
    </source>
</evidence>
<feature type="transmembrane region" description="Helical" evidence="15">
    <location>
        <begin position="1210"/>
        <end position="1235"/>
    </location>
</feature>
<sequence length="1496" mass="169785">MSVPVERNNSVFGDESVTASRAGRISTAPSTKSTFSITDCRMGSNLKFTFSKEKSLFIFSHTNPIRTFCVRFICNQWFDHFIITVILINCVLLAKNFENFKVEMLFAIIYTMEMIVKVIARGFTFHKHAYLRDPWNRLDFLVVMFGYLTLIEALSKLSFIKALRVLRSLKVITVVPGLRIMVNSLLKSLKNLSDVMLLTVFFLAVFAIIGLQLFMGNLRNRCVIDPSPSEHPYYYTLRDNPTDDGNWTDSNGVSLKMKDSLHEYINDEDNWILLNGGEDDIICGNLGAPDRSSVEEEAEENKILEEDEGEDGKTNLTDGDNTTNAPSLEKPTIRERITAMCSKCCCCMKCAKKDEKPVVIEMGQPALTLEVDPEKGTTEASVTASYQETYKDELMDIWTWFRSHTKSFIYCVWFENGIMLCIIVNTMCLAIDSPGLDQSVKDVLQIINDVLSWIFTTELAIKFVGLLPKEFWQTKWNIFDTIIVFISLVEMNLGSNANFNVSGLRSLRVLRVFRLAKSWSTMKALIDIIAESISGLVYLSVILGVVIYALSVIGMNLFENPYKEHYVGEDNPMPRWHFLDFGHSFILLFRILCGEWIELLYETLDATKGNFWPVIFYIGALVMGNFLILNLFLALLLNAFGEESLNSKDEIEGDPPVPLSTRIKNKLLSSRRKKHKMASEIRMSSLALSADEQMKQNNPHNCPHKGKSNGNPDSENAKPENDALSKHSEADDDDEFMPSKCYDCCQCCLMCCRPFCVCCSRFRASIRAVVEHNIFEYTILTLIMVSSLTLAFEDVSLDHAPIKRKVIDCLNNFYTVVFLMELILKMFAFGVGGYFSSAWHWLDSIVVAISIISLILANAGISGLKAIRALRALRPLRAISRWEGMRLSVNALIASIPSFGNVSLVCLVLWLVFCILAVQFFGDKFWKCFDENGERPDPSVVANKTQCISLYGEDAWQNSDINFDNTISAFIALYQVATFEGWMEVMDDAVDSTGVDQQPKFEASFIAYLFFLVFIFVGSFFTLNLLVGVIIDNFNRLKKEYEEKGQLGVLLTPGQRQWMSTFRKMTKTKPMRMVSPPKNPIMRYCYEVSDGQLFEILITVVILLNMVQMCMEHHNASPQFELAMWWANLVFSIIYTIEAAIKLIGHRKFYFYKSWNIFDFVIVVAAWFGMIIDMIEMDSFIDPSILRCFRVFRVARILRIIQMAKGIRRLLYTLVCSLPALMNIGTLLLLIIYIYSVVGVAMFGTVQVQGILTDQQNFAATDTALIMMTRLATSAGWNDVLSSVMIAEPDCDPNLYDGDKPGTKGDCGFGVFGIAYFSSFVLVAFLVMINMYIAVILDNFSEAQQADEIGIDEDDINIFYEKWMLFDPKATQFLNVGRLRDLVMELQPPLGIPDVTEDDILHLDIPLYPTDRAHCIDVLQALISRTLGPENPNTSEEFDMIKELMAESFRSAFPTLAVEVIETTTKQRLREIRAAIVLQKALRRFKNYKKQAPPSP</sequence>
<comment type="function">
    <text evidence="15">Mediates the voltage-dependent sodium ion permeability of excitable membranes. Assuming opened or closed conformations in response to the voltage difference across the membrane, the protein forms a sodium-selective channel through which Na(+) ions may pass in accordance with their electrochemical gradient.</text>
</comment>
<evidence type="ECO:0000256" key="4">
    <source>
        <dbReference type="ARBA" id="ARBA00022692"/>
    </source>
</evidence>
<evidence type="ECO:0000256" key="9">
    <source>
        <dbReference type="ARBA" id="ARBA00023065"/>
    </source>
</evidence>
<keyword evidence="10 15" id="KW-0472">Membrane</keyword>
<keyword evidence="15" id="KW-0915">Sodium</keyword>
<feature type="domain" description="Ion transport" evidence="17">
    <location>
        <begin position="75"/>
        <end position="251"/>
    </location>
</feature>
<evidence type="ECO:0000256" key="5">
    <source>
        <dbReference type="ARBA" id="ARBA00022737"/>
    </source>
</evidence>
<keyword evidence="15" id="KW-0894">Sodium channel</keyword>
<comment type="subcellular location">
    <subcellularLocation>
        <location evidence="1 15">Cell membrane</location>
        <topology evidence="1 15">Multi-pass membrane protein</topology>
    </subcellularLocation>
</comment>
<dbReference type="Gene3D" id="1.10.287.70">
    <property type="match status" value="4"/>
</dbReference>
<feature type="transmembrane region" description="Helical" evidence="15">
    <location>
        <begin position="195"/>
        <end position="214"/>
    </location>
</feature>
<evidence type="ECO:0000256" key="3">
    <source>
        <dbReference type="ARBA" id="ARBA00022475"/>
    </source>
</evidence>
<feature type="transmembrane region" description="Helical" evidence="15">
    <location>
        <begin position="611"/>
        <end position="637"/>
    </location>
</feature>
<feature type="transmembrane region" description="Helical" evidence="15">
    <location>
        <begin position="1314"/>
        <end position="1337"/>
    </location>
</feature>
<feature type="compositionally biased region" description="Basic and acidic residues" evidence="16">
    <location>
        <begin position="715"/>
        <end position="729"/>
    </location>
</feature>
<organism evidence="18">
    <name type="scientific">Mnemiopsis leidyi</name>
    <name type="common">Sea walnut</name>
    <name type="synonym">Warty comb jellyfish</name>
    <dbReference type="NCBI Taxonomy" id="27923"/>
    <lineage>
        <taxon>Eukaryota</taxon>
        <taxon>Metazoa</taxon>
        <taxon>Ctenophora</taxon>
        <taxon>Tentaculata</taxon>
        <taxon>Lobata</taxon>
        <taxon>Bolinopsidae</taxon>
        <taxon>Mnemiopsis</taxon>
    </lineage>
</organism>
<evidence type="ECO:0000256" key="13">
    <source>
        <dbReference type="ARBA" id="ARBA00023303"/>
    </source>
</evidence>
<feature type="compositionally biased region" description="Acidic residues" evidence="16">
    <location>
        <begin position="295"/>
        <end position="310"/>
    </location>
</feature>
<comment type="caution">
    <text evidence="15">Lacks conserved residue(s) required for the propagation of feature annotation.</text>
</comment>
<reference evidence="18" key="2">
    <citation type="submission" date="2011-05" db="EMBL/GenBank/DDBJ databases">
        <authorList>
            <person name="Ryan J.F."/>
            <person name="Pang K."/>
            <person name="Mullikin J.C."/>
            <person name="Martindale M.Q."/>
            <person name="Liebeskind B.J."/>
            <person name="Hillis D.M."/>
            <person name="Zakon H."/>
            <person name="Baxevanis A.D."/>
        </authorList>
    </citation>
    <scope>NUCLEOTIDE SEQUENCE</scope>
</reference>
<dbReference type="InterPro" id="IPR043203">
    <property type="entry name" value="VGCC_Ca_Na"/>
</dbReference>
<keyword evidence="13 15" id="KW-0407">Ion channel</keyword>
<keyword evidence="6" id="KW-0106">Calcium</keyword>
<keyword evidence="12" id="KW-0325">Glycoprotein</keyword>